<organism evidence="1 2">
    <name type="scientific">Coniochaeta ligniaria NRRL 30616</name>
    <dbReference type="NCBI Taxonomy" id="1408157"/>
    <lineage>
        <taxon>Eukaryota</taxon>
        <taxon>Fungi</taxon>
        <taxon>Dikarya</taxon>
        <taxon>Ascomycota</taxon>
        <taxon>Pezizomycotina</taxon>
        <taxon>Sordariomycetes</taxon>
        <taxon>Sordariomycetidae</taxon>
        <taxon>Coniochaetales</taxon>
        <taxon>Coniochaetaceae</taxon>
        <taxon>Coniochaeta</taxon>
    </lineage>
</organism>
<sequence length="164" mass="18187">MVGMRPDLRTAMPVRLLWICIELRRRWESIASSATASASRTATLTGLIGLPAKARGSSRLSYHSSQVGLLVVSLWRQVRRRRTMTMQNLGIVAGRQLDHSVLPFDPGRPGHTPVSLKWNKMQSKAEQKKVSDLRMDGKHARGVVTWKADADAPKVGHVGGLWSK</sequence>
<protein>
    <submittedName>
        <fullName evidence="1">Uncharacterized protein</fullName>
    </submittedName>
</protein>
<keyword evidence="2" id="KW-1185">Reference proteome</keyword>
<dbReference type="EMBL" id="KV875129">
    <property type="protein sequence ID" value="OIW22246.1"/>
    <property type="molecule type" value="Genomic_DNA"/>
</dbReference>
<evidence type="ECO:0000313" key="1">
    <source>
        <dbReference type="EMBL" id="OIW22246.1"/>
    </source>
</evidence>
<gene>
    <name evidence="1" type="ORF">CONLIGDRAFT_279044</name>
</gene>
<reference evidence="1 2" key="1">
    <citation type="submission" date="2016-10" db="EMBL/GenBank/DDBJ databases">
        <title>Draft genome sequence of Coniochaeta ligniaria NRRL30616, a lignocellulolytic fungus for bioabatement of inhibitors in plant biomass hydrolysates.</title>
        <authorList>
            <consortium name="DOE Joint Genome Institute"/>
            <person name="Jimenez D.J."/>
            <person name="Hector R.E."/>
            <person name="Riley R."/>
            <person name="Sun H."/>
            <person name="Grigoriev I.V."/>
            <person name="Van Elsas J.D."/>
            <person name="Nichols N.N."/>
        </authorList>
    </citation>
    <scope>NUCLEOTIDE SEQUENCE [LARGE SCALE GENOMIC DNA]</scope>
    <source>
        <strain evidence="1 2">NRRL 30616</strain>
    </source>
</reference>
<name>A0A1J7I3Z4_9PEZI</name>
<evidence type="ECO:0000313" key="2">
    <source>
        <dbReference type="Proteomes" id="UP000182658"/>
    </source>
</evidence>
<proteinExistence type="predicted"/>
<accession>A0A1J7I3Z4</accession>
<dbReference type="AlphaFoldDB" id="A0A1J7I3Z4"/>
<dbReference type="Proteomes" id="UP000182658">
    <property type="component" value="Unassembled WGS sequence"/>
</dbReference>
<dbReference type="InParanoid" id="A0A1J7I3Z4"/>